<accession>A0A3M7QYG4</accession>
<organism evidence="1 2">
    <name type="scientific">Brachionus plicatilis</name>
    <name type="common">Marine rotifer</name>
    <name type="synonym">Brachionus muelleri</name>
    <dbReference type="NCBI Taxonomy" id="10195"/>
    <lineage>
        <taxon>Eukaryota</taxon>
        <taxon>Metazoa</taxon>
        <taxon>Spiralia</taxon>
        <taxon>Gnathifera</taxon>
        <taxon>Rotifera</taxon>
        <taxon>Eurotatoria</taxon>
        <taxon>Monogononta</taxon>
        <taxon>Pseudotrocha</taxon>
        <taxon>Ploima</taxon>
        <taxon>Brachionidae</taxon>
        <taxon>Brachionus</taxon>
    </lineage>
</organism>
<evidence type="ECO:0000313" key="2">
    <source>
        <dbReference type="Proteomes" id="UP000276133"/>
    </source>
</evidence>
<keyword evidence="2" id="KW-1185">Reference proteome</keyword>
<reference evidence="1 2" key="1">
    <citation type="journal article" date="2018" name="Sci. Rep.">
        <title>Genomic signatures of local adaptation to the degree of environmental predictability in rotifers.</title>
        <authorList>
            <person name="Franch-Gras L."/>
            <person name="Hahn C."/>
            <person name="Garcia-Roger E.M."/>
            <person name="Carmona M.J."/>
            <person name="Serra M."/>
            <person name="Gomez A."/>
        </authorList>
    </citation>
    <scope>NUCLEOTIDE SEQUENCE [LARGE SCALE GENOMIC DNA]</scope>
    <source>
        <strain evidence="1">HYR1</strain>
    </source>
</reference>
<dbReference type="Proteomes" id="UP000276133">
    <property type="component" value="Unassembled WGS sequence"/>
</dbReference>
<dbReference type="EMBL" id="REGN01004715">
    <property type="protein sequence ID" value="RNA16397.1"/>
    <property type="molecule type" value="Genomic_DNA"/>
</dbReference>
<sequence length="127" mass="13894">MVSPNGSSMSTGLASLDGDGVVTYMAFSINAVYSVPVMTKNTVHWATKAMKSMKTIIALPTAPAPFLEKSILQKPGTIHKQFIRRTARTTSQLGNTRKTSKLSPNERKKITIIMSNIDGPLRFLNKL</sequence>
<comment type="caution">
    <text evidence="1">The sequence shown here is derived from an EMBL/GenBank/DDBJ whole genome shotgun (WGS) entry which is preliminary data.</text>
</comment>
<dbReference type="AlphaFoldDB" id="A0A3M7QYG4"/>
<evidence type="ECO:0000313" key="1">
    <source>
        <dbReference type="EMBL" id="RNA16397.1"/>
    </source>
</evidence>
<proteinExistence type="predicted"/>
<gene>
    <name evidence="1" type="ORF">BpHYR1_054622</name>
</gene>
<protein>
    <submittedName>
        <fullName evidence="1">Uncharacterized protein</fullName>
    </submittedName>
</protein>
<name>A0A3M7QYG4_BRAPC</name>